<proteinExistence type="predicted"/>
<evidence type="ECO:0000313" key="2">
    <source>
        <dbReference type="EMBL" id="MPM40737.1"/>
    </source>
</evidence>
<protein>
    <submittedName>
        <fullName evidence="2">Uncharacterized protein</fullName>
    </submittedName>
</protein>
<dbReference type="AlphaFoldDB" id="A0A644ZJ34"/>
<feature type="region of interest" description="Disordered" evidence="1">
    <location>
        <begin position="1"/>
        <end position="26"/>
    </location>
</feature>
<organism evidence="2">
    <name type="scientific">bioreactor metagenome</name>
    <dbReference type="NCBI Taxonomy" id="1076179"/>
    <lineage>
        <taxon>unclassified sequences</taxon>
        <taxon>metagenomes</taxon>
        <taxon>ecological metagenomes</taxon>
    </lineage>
</organism>
<sequence>MVYAFRHKPPPQQPQRAGIPAGNDGNGQTRCRANLVRNIAERAEVRFVGDDRAVAGKVCANAQQFDPRFFRRGLRRAQNFLPLGKQKPFAQVAKVDHQYDRVALFLKLSRLSQRADGVDFRNKADIRKPNRLLRLVRRGRTEQ</sequence>
<accession>A0A644ZJ34</accession>
<reference evidence="2" key="1">
    <citation type="submission" date="2019-08" db="EMBL/GenBank/DDBJ databases">
        <authorList>
            <person name="Kucharzyk K."/>
            <person name="Murdoch R.W."/>
            <person name="Higgins S."/>
            <person name="Loffler F."/>
        </authorList>
    </citation>
    <scope>NUCLEOTIDE SEQUENCE</scope>
</reference>
<gene>
    <name evidence="2" type="ORF">SDC9_87385</name>
</gene>
<comment type="caution">
    <text evidence="2">The sequence shown here is derived from an EMBL/GenBank/DDBJ whole genome shotgun (WGS) entry which is preliminary data.</text>
</comment>
<evidence type="ECO:0000256" key="1">
    <source>
        <dbReference type="SAM" id="MobiDB-lite"/>
    </source>
</evidence>
<dbReference type="EMBL" id="VSSQ01009109">
    <property type="protein sequence ID" value="MPM40737.1"/>
    <property type="molecule type" value="Genomic_DNA"/>
</dbReference>
<name>A0A644ZJ34_9ZZZZ</name>